<gene>
    <name evidence="1" type="ORF">NEIMUCOT_04685</name>
</gene>
<dbReference type="AlphaFoldDB" id="D2ZVP2"/>
<dbReference type="EMBL" id="ACDX02000005">
    <property type="protein sequence ID" value="EFC89023.1"/>
    <property type="molecule type" value="Genomic_DNA"/>
</dbReference>
<evidence type="ECO:0000313" key="1">
    <source>
        <dbReference type="EMBL" id="EFC89023.1"/>
    </source>
</evidence>
<reference evidence="1 2" key="1">
    <citation type="submission" date="2009-10" db="EMBL/GenBank/DDBJ databases">
        <authorList>
            <person name="Weinstock G."/>
            <person name="Sodergren E."/>
            <person name="Clifton S."/>
            <person name="Fulton L."/>
            <person name="Fulton B."/>
            <person name="Courtney L."/>
            <person name="Fronick C."/>
            <person name="Harrison M."/>
            <person name="Strong C."/>
            <person name="Farmer C."/>
            <person name="Delahaunty K."/>
            <person name="Markovic C."/>
            <person name="Hall O."/>
            <person name="Minx P."/>
            <person name="Tomlinson C."/>
            <person name="Mitreva M."/>
            <person name="Nelson J."/>
            <person name="Hou S."/>
            <person name="Wollam A."/>
            <person name="Pepin K.H."/>
            <person name="Johnson M."/>
            <person name="Bhonagiri V."/>
            <person name="Nash W.E."/>
            <person name="Warren W."/>
            <person name="Chinwalla A."/>
            <person name="Mardis E.R."/>
            <person name="Wilson R.K."/>
        </authorList>
    </citation>
    <scope>NUCLEOTIDE SEQUENCE [LARGE SCALE GENOMIC DNA]</scope>
    <source>
        <strain evidence="2">ATCC 25996 / DSM 4631 / NCTC 10774 / M26</strain>
    </source>
</reference>
<name>D2ZVP2_NEIM2</name>
<comment type="caution">
    <text evidence="1">The sequence shown here is derived from an EMBL/GenBank/DDBJ whole genome shotgun (WGS) entry which is preliminary data.</text>
</comment>
<dbReference type="STRING" id="546266.NEIMUCOT_04685"/>
<accession>D2ZVP2</accession>
<evidence type="ECO:0000313" key="2">
    <source>
        <dbReference type="Proteomes" id="UP000003344"/>
    </source>
</evidence>
<organism evidence="1 2">
    <name type="scientific">Neisseria mucosa (strain ATCC 25996 / DSM 4631 / NCTC 10774 / M26)</name>
    <dbReference type="NCBI Taxonomy" id="546266"/>
    <lineage>
        <taxon>Bacteria</taxon>
        <taxon>Pseudomonadati</taxon>
        <taxon>Pseudomonadota</taxon>
        <taxon>Betaproteobacteria</taxon>
        <taxon>Neisseriales</taxon>
        <taxon>Neisseriaceae</taxon>
        <taxon>Neisseria</taxon>
    </lineage>
</organism>
<protein>
    <submittedName>
        <fullName evidence="1">Uncharacterized protein</fullName>
    </submittedName>
</protein>
<sequence>MVFIFVADGQMEMFGDFQTAMETGSFRLIHNMCLMVCGRWFAV</sequence>
<proteinExistence type="predicted"/>
<dbReference type="Proteomes" id="UP000003344">
    <property type="component" value="Unassembled WGS sequence"/>
</dbReference>